<comment type="subunit">
    <text evidence="3">Monomer.</text>
</comment>
<dbReference type="AlphaFoldDB" id="A0A917NAA3"/>
<dbReference type="NCBIfam" id="TIGR03695">
    <property type="entry name" value="menH_SHCHC"/>
    <property type="match status" value="1"/>
</dbReference>
<dbReference type="PANTHER" id="PTHR42916:SF1">
    <property type="entry name" value="PROTEIN PHYLLO, CHLOROPLASTIC"/>
    <property type="match status" value="1"/>
</dbReference>
<sequence length="261" mass="29662">MLTISKRGDESLPPLVLLHGFLGNKRDWLRVLPQLSEHFHCICIDLPGHGGSYQTDLPVPGFDATSAMIMETLKALGVDKFHLHGYSLGGRIALHFARDYPQHLLSLSLESCHPGLLDEKEIAARKHNDSNWAERLITIELEDFLKKWYLQPVFADLDDFSRLRLIQDRSANKPMSLYNCFTATSLALQQDLWRVPETLPFPCRYIVGKKDKKFSALAHQWQQQVPFLEVHSVANAGHNVHLEASEAFCQLLTQQAPGRMQ</sequence>
<accession>A0A917NAA3</accession>
<dbReference type="GO" id="GO:0070205">
    <property type="term" value="F:2-succinyl-6-hydroxy-2,4-cyclohexadiene-1-carboxylate synthase activity"/>
    <property type="evidence" value="ECO:0007669"/>
    <property type="project" value="UniProtKB-UniRule"/>
</dbReference>
<feature type="domain" description="AB hydrolase-1" evidence="4">
    <location>
        <begin position="13"/>
        <end position="158"/>
    </location>
</feature>
<name>A0A917NAA3_9GAMM</name>
<keyword evidence="1 3" id="KW-0474">Menaquinone biosynthesis</keyword>
<dbReference type="EC" id="4.2.99.20" evidence="3"/>
<dbReference type="InterPro" id="IPR022485">
    <property type="entry name" value="SHCHC_synthase_MenH"/>
</dbReference>
<proteinExistence type="inferred from homology"/>
<comment type="catalytic activity">
    <reaction evidence="3">
        <text>5-enolpyruvoyl-6-hydroxy-2-succinyl-cyclohex-3-ene-1-carboxylate = (1R,6R)-6-hydroxy-2-succinyl-cyclohexa-2,4-diene-1-carboxylate + pyruvate</text>
        <dbReference type="Rhea" id="RHEA:25597"/>
        <dbReference type="ChEBI" id="CHEBI:15361"/>
        <dbReference type="ChEBI" id="CHEBI:58689"/>
        <dbReference type="ChEBI" id="CHEBI:58818"/>
        <dbReference type="EC" id="4.2.99.20"/>
    </reaction>
</comment>
<comment type="pathway">
    <text evidence="3">Quinol/quinone metabolism; menaquinone biosynthesis.</text>
</comment>
<dbReference type="GO" id="GO:0009234">
    <property type="term" value="P:menaquinone biosynthetic process"/>
    <property type="evidence" value="ECO:0007669"/>
    <property type="project" value="UniProtKB-UniRule"/>
</dbReference>
<organism evidence="5 6">
    <name type="scientific">Shewanella gelidii</name>
    <dbReference type="NCBI Taxonomy" id="1642821"/>
    <lineage>
        <taxon>Bacteria</taxon>
        <taxon>Pseudomonadati</taxon>
        <taxon>Pseudomonadota</taxon>
        <taxon>Gammaproteobacteria</taxon>
        <taxon>Alteromonadales</taxon>
        <taxon>Shewanellaceae</taxon>
        <taxon>Shewanella</taxon>
    </lineage>
</organism>
<reference evidence="5" key="1">
    <citation type="journal article" date="2014" name="Int. J. Syst. Evol. Microbiol.">
        <title>Complete genome sequence of Corynebacterium casei LMG S-19264T (=DSM 44701T), isolated from a smear-ripened cheese.</title>
        <authorList>
            <consortium name="US DOE Joint Genome Institute (JGI-PGF)"/>
            <person name="Walter F."/>
            <person name="Albersmeier A."/>
            <person name="Kalinowski J."/>
            <person name="Ruckert C."/>
        </authorList>
    </citation>
    <scope>NUCLEOTIDE SEQUENCE</scope>
    <source>
        <strain evidence="5">JCM 30804</strain>
    </source>
</reference>
<evidence type="ECO:0000313" key="5">
    <source>
        <dbReference type="EMBL" id="GGI82076.1"/>
    </source>
</evidence>
<dbReference type="InterPro" id="IPR000073">
    <property type="entry name" value="AB_hydrolase_1"/>
</dbReference>
<dbReference type="Gene3D" id="3.40.50.1820">
    <property type="entry name" value="alpha/beta hydrolase"/>
    <property type="match status" value="1"/>
</dbReference>
<dbReference type="Proteomes" id="UP000613743">
    <property type="component" value="Unassembled WGS sequence"/>
</dbReference>
<evidence type="ECO:0000259" key="4">
    <source>
        <dbReference type="Pfam" id="PF00561"/>
    </source>
</evidence>
<comment type="similarity">
    <text evidence="3">Belongs to the AB hydrolase superfamily. MenH family.</text>
</comment>
<dbReference type="EMBL" id="BMPZ01000004">
    <property type="protein sequence ID" value="GGI82076.1"/>
    <property type="molecule type" value="Genomic_DNA"/>
</dbReference>
<protein>
    <recommendedName>
        <fullName evidence="3">Putative 2-succinyl-6-hydroxy-2,4-cyclohexadiene-1-carboxylate synthase</fullName>
        <shortName evidence="3">SHCHC synthase</shortName>
        <ecNumber evidence="3">4.2.99.20</ecNumber>
    </recommendedName>
</protein>
<dbReference type="SUPFAM" id="SSF53474">
    <property type="entry name" value="alpha/beta-Hydrolases"/>
    <property type="match status" value="1"/>
</dbReference>
<keyword evidence="2 3" id="KW-0456">Lyase</keyword>
<reference evidence="5" key="2">
    <citation type="submission" date="2020-09" db="EMBL/GenBank/DDBJ databases">
        <authorList>
            <person name="Sun Q."/>
            <person name="Ohkuma M."/>
        </authorList>
    </citation>
    <scope>NUCLEOTIDE SEQUENCE</scope>
    <source>
        <strain evidence="5">JCM 30804</strain>
    </source>
</reference>
<gene>
    <name evidence="3 5" type="primary">menH</name>
    <name evidence="5" type="ORF">GCM10009332_19140</name>
</gene>
<evidence type="ECO:0000256" key="3">
    <source>
        <dbReference type="HAMAP-Rule" id="MF_01660"/>
    </source>
</evidence>
<evidence type="ECO:0000256" key="1">
    <source>
        <dbReference type="ARBA" id="ARBA00022428"/>
    </source>
</evidence>
<evidence type="ECO:0000313" key="6">
    <source>
        <dbReference type="Proteomes" id="UP000613743"/>
    </source>
</evidence>
<comment type="caution">
    <text evidence="5">The sequence shown here is derived from an EMBL/GenBank/DDBJ whole genome shotgun (WGS) entry which is preliminary data.</text>
</comment>
<dbReference type="PANTHER" id="PTHR42916">
    <property type="entry name" value="2-SUCCINYL-5-ENOLPYRUVYL-6-HYDROXY-3-CYCLOHEXENE-1-CARBOXYLATE SYNTHASE"/>
    <property type="match status" value="1"/>
</dbReference>
<keyword evidence="6" id="KW-1185">Reference proteome</keyword>
<dbReference type="HAMAP" id="MF_01660">
    <property type="entry name" value="MenH"/>
    <property type="match status" value="1"/>
</dbReference>
<dbReference type="Pfam" id="PF00561">
    <property type="entry name" value="Abhydrolase_1"/>
    <property type="match status" value="1"/>
</dbReference>
<evidence type="ECO:0000256" key="2">
    <source>
        <dbReference type="ARBA" id="ARBA00023239"/>
    </source>
</evidence>
<comment type="pathway">
    <text evidence="3">Quinol/quinone metabolism; 1,4-dihydroxy-2-naphthoate biosynthesis; 1,4-dihydroxy-2-naphthoate from chorismate: step 3/7.</text>
</comment>
<dbReference type="InterPro" id="IPR029058">
    <property type="entry name" value="AB_hydrolase_fold"/>
</dbReference>
<comment type="function">
    <text evidence="3">Catalyzes a proton abstraction reaction that results in 2,5-elimination of pyruvate from 2-succinyl-5-enolpyruvyl-6-hydroxy-3-cyclohexene-1-carboxylate (SEPHCHC) and the formation of 2-succinyl-6-hydroxy-2,4-cyclohexadiene-1-carboxylate (SHCHC).</text>
</comment>
<dbReference type="RefSeq" id="WP_188920267.1">
    <property type="nucleotide sequence ID" value="NZ_BMPZ01000004.1"/>
</dbReference>